<keyword evidence="1" id="KW-0173">Coenzyme A biosynthesis</keyword>
<dbReference type="InterPro" id="IPR020568">
    <property type="entry name" value="Ribosomal_Su5_D2-typ_SF"/>
</dbReference>
<dbReference type="HAMAP" id="MF_02223">
    <property type="entry name" value="Pantoate_kinase"/>
    <property type="match status" value="1"/>
</dbReference>
<dbReference type="GO" id="GO:0016301">
    <property type="term" value="F:kinase activity"/>
    <property type="evidence" value="ECO:0007669"/>
    <property type="project" value="UniProtKB-UniRule"/>
</dbReference>
<evidence type="ECO:0000256" key="1">
    <source>
        <dbReference type="HAMAP-Rule" id="MF_02223"/>
    </source>
</evidence>
<keyword evidence="1 3" id="KW-0418">Kinase</keyword>
<dbReference type="InterPro" id="IPR012043">
    <property type="entry name" value="PoK"/>
</dbReference>
<evidence type="ECO:0000259" key="2">
    <source>
        <dbReference type="Pfam" id="PF00288"/>
    </source>
</evidence>
<dbReference type="EMBL" id="DUHT01000078">
    <property type="protein sequence ID" value="HIH65349.1"/>
    <property type="molecule type" value="Genomic_DNA"/>
</dbReference>
<comment type="similarity">
    <text evidence="1">Belongs to the GHMP kinase family. PoK subfamily.</text>
</comment>
<accession>A0A7J4MX71</accession>
<gene>
    <name evidence="3" type="ORF">HA285_07135</name>
</gene>
<evidence type="ECO:0000313" key="4">
    <source>
        <dbReference type="Proteomes" id="UP000538031"/>
    </source>
</evidence>
<protein>
    <recommendedName>
        <fullName evidence="1">Pantoate kinase</fullName>
        <shortName evidence="1">PoK</shortName>
        <ecNumber evidence="1">2.7.1.169</ecNumber>
    </recommendedName>
</protein>
<keyword evidence="1" id="KW-0547">Nucleotide-binding</keyword>
<sequence>MFREVFKMKPRVFVPAHITGFFEVVMHRDPLRSGSRGAGVVLDRGVKTGVKLRGSDDTTKVRVNGRRDDDGVSIRAVEILRELTGFSEGVSIHHEVEVPIGCGFGTSAACALGSVLAIASELELPITFNRAGEVAHRAEVELGTGLGDLIAEVTGGMVIRTREGPPGYGRVDRIIQDGLHVITRTLGELDTASVIHDDAHVRAINRMGGGMIDRLLERPAPARFMELSREFAEGAALIPQELREPLEELSEGTLGASMAMLGNTVFALSEDPDAGGAGTSTYGIDQLGARFI</sequence>
<dbReference type="AlphaFoldDB" id="A0A7J4MX71"/>
<dbReference type="EC" id="2.7.1.169" evidence="1"/>
<dbReference type="GO" id="GO:0005524">
    <property type="term" value="F:ATP binding"/>
    <property type="evidence" value="ECO:0007669"/>
    <property type="project" value="UniProtKB-KW"/>
</dbReference>
<dbReference type="InterPro" id="IPR014721">
    <property type="entry name" value="Ribsml_uS5_D2-typ_fold_subgr"/>
</dbReference>
<organism evidence="3 4">
    <name type="scientific">Methanothermobacter thermautotrophicus</name>
    <name type="common">Methanobacterium thermoformicicum</name>
    <dbReference type="NCBI Taxonomy" id="145262"/>
    <lineage>
        <taxon>Archaea</taxon>
        <taxon>Methanobacteriati</taxon>
        <taxon>Methanobacteriota</taxon>
        <taxon>Methanomada group</taxon>
        <taxon>Methanobacteria</taxon>
        <taxon>Methanobacteriales</taxon>
        <taxon>Methanobacteriaceae</taxon>
        <taxon>Methanothermobacter</taxon>
    </lineage>
</organism>
<feature type="domain" description="GHMP kinase N-terminal" evidence="2">
    <location>
        <begin position="75"/>
        <end position="156"/>
    </location>
</feature>
<reference evidence="4" key="1">
    <citation type="journal article" date="2020" name="bioRxiv">
        <title>A rank-normalized archaeal taxonomy based on genome phylogeny resolves widespread incomplete and uneven classifications.</title>
        <authorList>
            <person name="Rinke C."/>
            <person name="Chuvochina M."/>
            <person name="Mussig A.J."/>
            <person name="Chaumeil P.-A."/>
            <person name="Waite D.W."/>
            <person name="Whitman W.B."/>
            <person name="Parks D.H."/>
            <person name="Hugenholtz P."/>
        </authorList>
    </citation>
    <scope>NUCLEOTIDE SEQUENCE [LARGE SCALE GENOMIC DNA]</scope>
</reference>
<keyword evidence="1" id="KW-0808">Transferase</keyword>
<comment type="catalytic activity">
    <reaction evidence="1">
        <text>(R)-pantoate + ATP = (R)-4-phosphopantoate + ADP + H(+)</text>
        <dbReference type="Rhea" id="RHEA:28246"/>
        <dbReference type="ChEBI" id="CHEBI:15378"/>
        <dbReference type="ChEBI" id="CHEBI:15980"/>
        <dbReference type="ChEBI" id="CHEBI:30616"/>
        <dbReference type="ChEBI" id="CHEBI:61294"/>
        <dbReference type="ChEBI" id="CHEBI:456216"/>
        <dbReference type="EC" id="2.7.1.169"/>
    </reaction>
</comment>
<evidence type="ECO:0000313" key="3">
    <source>
        <dbReference type="EMBL" id="HIH65349.1"/>
    </source>
</evidence>
<proteinExistence type="inferred from homology"/>
<dbReference type="GO" id="GO:0015937">
    <property type="term" value="P:coenzyme A biosynthetic process"/>
    <property type="evidence" value="ECO:0007669"/>
    <property type="project" value="UniProtKB-UniRule"/>
</dbReference>
<name>A0A7J4MX71_METTF</name>
<dbReference type="Pfam" id="PF00288">
    <property type="entry name" value="GHMP_kinases_N"/>
    <property type="match status" value="1"/>
</dbReference>
<dbReference type="InterPro" id="IPR006204">
    <property type="entry name" value="GHMP_kinase_N_dom"/>
</dbReference>
<dbReference type="UniPathway" id="UPA00241"/>
<comment type="caution">
    <text evidence="3">The sequence shown here is derived from an EMBL/GenBank/DDBJ whole genome shotgun (WGS) entry which is preliminary data.</text>
</comment>
<comment type="function">
    <text evidence="1">Phosphorylates (R)-pantoate to form (R)-4-phosphopantoate in the CoA biosynthesis pathway.</text>
</comment>
<comment type="pathway">
    <text evidence="1">Cofactor biosynthesis; coenzyme A biosynthesis.</text>
</comment>
<keyword evidence="1" id="KW-0067">ATP-binding</keyword>
<dbReference type="PIRSF" id="PIRSF016896">
    <property type="entry name" value="GHMP_arc_MJ0969"/>
    <property type="match status" value="1"/>
</dbReference>
<dbReference type="Gene3D" id="3.30.230.10">
    <property type="match status" value="1"/>
</dbReference>
<dbReference type="PANTHER" id="PTHR42282:SF1">
    <property type="entry name" value="PANTOATE KINASE"/>
    <property type="match status" value="1"/>
</dbReference>
<dbReference type="Proteomes" id="UP000538031">
    <property type="component" value="Unassembled WGS sequence"/>
</dbReference>
<dbReference type="SUPFAM" id="SSF54211">
    <property type="entry name" value="Ribosomal protein S5 domain 2-like"/>
    <property type="match status" value="1"/>
</dbReference>
<dbReference type="PANTHER" id="PTHR42282">
    <property type="entry name" value="PANTOATE KINASE-RELATED"/>
    <property type="match status" value="1"/>
</dbReference>